<dbReference type="RefSeq" id="WP_190121949.1">
    <property type="nucleotide sequence ID" value="NZ_BMWG01000002.1"/>
</dbReference>
<accession>A0A918UN05</accession>
<reference evidence="1" key="1">
    <citation type="journal article" date="2014" name="Int. J. Syst. Evol. Microbiol.">
        <title>Complete genome sequence of Corynebacterium casei LMG S-19264T (=DSM 44701T), isolated from a smear-ripened cheese.</title>
        <authorList>
            <consortium name="US DOE Joint Genome Institute (JGI-PGF)"/>
            <person name="Walter F."/>
            <person name="Albersmeier A."/>
            <person name="Kalinowski J."/>
            <person name="Ruckert C."/>
        </authorList>
    </citation>
    <scope>NUCLEOTIDE SEQUENCE</scope>
    <source>
        <strain evidence="1">JCM 4988</strain>
    </source>
</reference>
<proteinExistence type="predicted"/>
<gene>
    <name evidence="1" type="ORF">GCM10010387_13760</name>
</gene>
<protein>
    <submittedName>
        <fullName evidence="1">Uncharacterized protein</fullName>
    </submittedName>
</protein>
<organism evidence="1 2">
    <name type="scientific">Streptomyces inusitatus</name>
    <dbReference type="NCBI Taxonomy" id="68221"/>
    <lineage>
        <taxon>Bacteria</taxon>
        <taxon>Bacillati</taxon>
        <taxon>Actinomycetota</taxon>
        <taxon>Actinomycetes</taxon>
        <taxon>Kitasatosporales</taxon>
        <taxon>Streptomycetaceae</taxon>
        <taxon>Streptomyces</taxon>
    </lineage>
</organism>
<dbReference type="Proteomes" id="UP000630936">
    <property type="component" value="Unassembled WGS sequence"/>
</dbReference>
<dbReference type="AlphaFoldDB" id="A0A918UN05"/>
<keyword evidence="2" id="KW-1185">Reference proteome</keyword>
<reference evidence="1" key="2">
    <citation type="submission" date="2020-09" db="EMBL/GenBank/DDBJ databases">
        <authorList>
            <person name="Sun Q."/>
            <person name="Ohkuma M."/>
        </authorList>
    </citation>
    <scope>NUCLEOTIDE SEQUENCE</scope>
    <source>
        <strain evidence="1">JCM 4988</strain>
    </source>
</reference>
<name>A0A918UN05_9ACTN</name>
<evidence type="ECO:0000313" key="1">
    <source>
        <dbReference type="EMBL" id="GGZ21881.1"/>
    </source>
</evidence>
<sequence>MAQLIRNLGGQTEVLTRHGLSQDEFVAALPGAIERIRGSKSAGVADRKAFLTALLQGLVNRGIVSRLQTPRHGSDTVYRLTVQGVGDVAIIQKGCPDGAHSSVRWSVPDWADETYLWWLCDSMKYQPGEHVAKGVNRLRQRFFGDLPDTLDGVIFHNELCGGPERRCPKQGYSVDLGGVIVPPPCVYVMPDRDQGATEWNWDGGTPRRFPALLLSAFGISAAQAPSFIGHVGFQRRGREDHSVIVSRFGPAQVTKYRS</sequence>
<comment type="caution">
    <text evidence="1">The sequence shown here is derived from an EMBL/GenBank/DDBJ whole genome shotgun (WGS) entry which is preliminary data.</text>
</comment>
<evidence type="ECO:0000313" key="2">
    <source>
        <dbReference type="Proteomes" id="UP000630936"/>
    </source>
</evidence>
<dbReference type="EMBL" id="BMWG01000002">
    <property type="protein sequence ID" value="GGZ21881.1"/>
    <property type="molecule type" value="Genomic_DNA"/>
</dbReference>